<organism evidence="2 3">
    <name type="scientific">Ralstonia insidiosa</name>
    <dbReference type="NCBI Taxonomy" id="190721"/>
    <lineage>
        <taxon>Bacteria</taxon>
        <taxon>Pseudomonadati</taxon>
        <taxon>Pseudomonadota</taxon>
        <taxon>Betaproteobacteria</taxon>
        <taxon>Burkholderiales</taxon>
        <taxon>Burkholderiaceae</taxon>
        <taxon>Ralstonia</taxon>
    </lineage>
</organism>
<evidence type="ECO:0000256" key="1">
    <source>
        <dbReference type="SAM" id="Phobius"/>
    </source>
</evidence>
<feature type="transmembrane region" description="Helical" evidence="1">
    <location>
        <begin position="18"/>
        <end position="40"/>
    </location>
</feature>
<feature type="transmembrane region" description="Helical" evidence="1">
    <location>
        <begin position="52"/>
        <end position="73"/>
    </location>
</feature>
<feature type="transmembrane region" description="Helical" evidence="1">
    <location>
        <begin position="113"/>
        <end position="135"/>
    </location>
</feature>
<reference evidence="2 3" key="1">
    <citation type="submission" date="2015-09" db="EMBL/GenBank/DDBJ databases">
        <authorList>
            <person name="Xu Y."/>
            <person name="Nagy A."/>
            <person name="Liu N.T."/>
            <person name="Nou X."/>
        </authorList>
    </citation>
    <scope>NUCLEOTIDE SEQUENCE [LARGE SCALE GENOMIC DNA]</scope>
    <source>
        <strain evidence="2 3">FC1138</strain>
    </source>
</reference>
<dbReference type="EMBL" id="CP012605">
    <property type="protein sequence ID" value="ANH74400.1"/>
    <property type="molecule type" value="Genomic_DNA"/>
</dbReference>
<evidence type="ECO:0000313" key="3">
    <source>
        <dbReference type="Proteomes" id="UP000077927"/>
    </source>
</evidence>
<protein>
    <submittedName>
        <fullName evidence="2">Membrane protein</fullName>
    </submittedName>
</protein>
<sequence>MAEPIDASAMRPARAWHALLAAVIVVALIVQLSVTVSGVGSQVSLVTRLVRLFSYFTIQSNLLVAAAAISLVMDPARDSTWWRVLRLDGLLGIATTGLVFHIVLAPISKATGLAFLASNGFHYVSPWMALVGWLLFGPRPRIGWSTVALSLMWPAVWLAYTFVHGALSGWYPYPFLNVAKIGYPAALANTVAVLGGAGVLVLLFKGLDRWVPAPLVSLRRWREVGEGNASA</sequence>
<keyword evidence="1" id="KW-0472">Membrane</keyword>
<proteinExistence type="predicted"/>
<dbReference type="RefSeq" id="WP_021194562.1">
    <property type="nucleotide sequence ID" value="NZ_CP012605.1"/>
</dbReference>
<evidence type="ECO:0000313" key="2">
    <source>
        <dbReference type="EMBL" id="ANH74400.1"/>
    </source>
</evidence>
<dbReference type="InterPro" id="IPR049713">
    <property type="entry name" value="Pr6Pr-like"/>
</dbReference>
<feature type="transmembrane region" description="Helical" evidence="1">
    <location>
        <begin position="142"/>
        <end position="163"/>
    </location>
</feature>
<dbReference type="KEGG" id="rin:ACS15_1634"/>
<dbReference type="NCBIfam" id="NF038065">
    <property type="entry name" value="Pr6Pr"/>
    <property type="match status" value="1"/>
</dbReference>
<gene>
    <name evidence="2" type="ORF">ACS15_1634</name>
</gene>
<accession>A0AAC9BI91</accession>
<feature type="transmembrane region" description="Helical" evidence="1">
    <location>
        <begin position="85"/>
        <end position="107"/>
    </location>
</feature>
<dbReference type="AlphaFoldDB" id="A0AAC9BI91"/>
<name>A0AAC9BI91_9RALS</name>
<keyword evidence="1" id="KW-0812">Transmembrane</keyword>
<dbReference type="Proteomes" id="UP000077927">
    <property type="component" value="Chromosome 1"/>
</dbReference>
<keyword evidence="1" id="KW-1133">Transmembrane helix</keyword>
<feature type="transmembrane region" description="Helical" evidence="1">
    <location>
        <begin position="183"/>
        <end position="204"/>
    </location>
</feature>